<dbReference type="AlphaFoldDB" id="A0AAV7EJN2"/>
<evidence type="ECO:0000256" key="1">
    <source>
        <dbReference type="SAM" id="Coils"/>
    </source>
</evidence>
<protein>
    <submittedName>
        <fullName evidence="2">Uncharacterized protein</fullName>
    </submittedName>
</protein>
<reference evidence="2 3" key="1">
    <citation type="submission" date="2021-07" db="EMBL/GenBank/DDBJ databases">
        <title>The Aristolochia fimbriata genome: insights into angiosperm evolution, floral development and chemical biosynthesis.</title>
        <authorList>
            <person name="Jiao Y."/>
        </authorList>
    </citation>
    <scope>NUCLEOTIDE SEQUENCE [LARGE SCALE GENOMIC DNA]</scope>
    <source>
        <strain evidence="2">IBCAS-2021</strain>
        <tissue evidence="2">Leaf</tissue>
    </source>
</reference>
<accession>A0AAV7EJN2</accession>
<keyword evidence="3" id="KW-1185">Reference proteome</keyword>
<feature type="coiled-coil region" evidence="1">
    <location>
        <begin position="99"/>
        <end position="140"/>
    </location>
</feature>
<sequence length="200" mass="22455">MGLRDYWNSTSDAIKWTGRSSYSLGGAAIAKLDHAVRVEGLPTVKYYFGDPEGREKIGRCFWLAGTYAAHQSINQVPGAGPILKGFREGLKEDTVSGSKRDNMETLENLTKELNEARKELMETRECYSRLEQEIEEMKRYNQTKMVPKSCNKTLYADALGAQKPEDAIRVFMMNGFIGANLLDALLVPKMVEPLSRPPEV</sequence>
<name>A0AAV7EJN2_ARIFI</name>
<proteinExistence type="predicted"/>
<gene>
    <name evidence="2" type="ORF">H6P81_009025</name>
</gene>
<dbReference type="Proteomes" id="UP000825729">
    <property type="component" value="Unassembled WGS sequence"/>
</dbReference>
<comment type="caution">
    <text evidence="2">The sequence shown here is derived from an EMBL/GenBank/DDBJ whole genome shotgun (WGS) entry which is preliminary data.</text>
</comment>
<organism evidence="2 3">
    <name type="scientific">Aristolochia fimbriata</name>
    <name type="common">White veined hardy Dutchman's pipe vine</name>
    <dbReference type="NCBI Taxonomy" id="158543"/>
    <lineage>
        <taxon>Eukaryota</taxon>
        <taxon>Viridiplantae</taxon>
        <taxon>Streptophyta</taxon>
        <taxon>Embryophyta</taxon>
        <taxon>Tracheophyta</taxon>
        <taxon>Spermatophyta</taxon>
        <taxon>Magnoliopsida</taxon>
        <taxon>Magnoliidae</taxon>
        <taxon>Piperales</taxon>
        <taxon>Aristolochiaceae</taxon>
        <taxon>Aristolochia</taxon>
    </lineage>
</organism>
<keyword evidence="1" id="KW-0175">Coiled coil</keyword>
<evidence type="ECO:0000313" key="2">
    <source>
        <dbReference type="EMBL" id="KAG9449060.1"/>
    </source>
</evidence>
<dbReference type="EMBL" id="JAINDJ010000004">
    <property type="protein sequence ID" value="KAG9449060.1"/>
    <property type="molecule type" value="Genomic_DNA"/>
</dbReference>
<evidence type="ECO:0000313" key="3">
    <source>
        <dbReference type="Proteomes" id="UP000825729"/>
    </source>
</evidence>